<dbReference type="OrthoDB" id="479131at2"/>
<keyword evidence="3" id="KW-1185">Reference proteome</keyword>
<dbReference type="Gene3D" id="3.60.40.10">
    <property type="entry name" value="PPM-type phosphatase domain"/>
    <property type="match status" value="1"/>
</dbReference>
<reference evidence="2 3" key="1">
    <citation type="submission" date="2019-03" db="EMBL/GenBank/DDBJ databases">
        <title>Draft genome sequences of novel Actinobacteria.</title>
        <authorList>
            <person name="Sahin N."/>
            <person name="Ay H."/>
            <person name="Saygin H."/>
        </authorList>
    </citation>
    <scope>NUCLEOTIDE SEQUENCE [LARGE SCALE GENOMIC DNA]</scope>
    <source>
        <strain evidence="2 3">DSM 45941</strain>
    </source>
</reference>
<dbReference type="SUPFAM" id="SSF55874">
    <property type="entry name" value="ATPase domain of HSP90 chaperone/DNA topoisomerase II/histidine kinase"/>
    <property type="match status" value="1"/>
</dbReference>
<sequence>MGPLTGAGWTTSPPAGESLRVRVEEASAAAGVRRRITALAGRLGFGAERLGQVQLAATEAATNLAAHARQGEMLMRIVRDGGAAALEFVCVDRGPGIADVPVSRMDGYSTTGTLGLGLGSIERLADRSGLCSRPRAGTVLYARFLPPGTPAGRGAADAPFAGLTLPIDGEEECGDAYTVRLVDGTAYAMLCDGLGHGPLAARAAWEAVRGVHEAALPGRPADILQHVHRRMAPTRGGAVAVAAVEPAAGRVRFAGIGNVAGWIVGPERRQGMISVPGITGTHAKRIREHDYDLPPGAAVVLHSDGLTGRWGLADQPGLLGRDPLLIAASLLRDAGVRRDDRSVLAVTTSGWR</sequence>
<dbReference type="SUPFAM" id="SSF81606">
    <property type="entry name" value="PP2C-like"/>
    <property type="match status" value="1"/>
</dbReference>
<dbReference type="Pfam" id="PF07228">
    <property type="entry name" value="SpoIIE"/>
    <property type="match status" value="1"/>
</dbReference>
<organism evidence="2 3">
    <name type="scientific">Actinomadura darangshiensis</name>
    <dbReference type="NCBI Taxonomy" id="705336"/>
    <lineage>
        <taxon>Bacteria</taxon>
        <taxon>Bacillati</taxon>
        <taxon>Actinomycetota</taxon>
        <taxon>Actinomycetes</taxon>
        <taxon>Streptosporangiales</taxon>
        <taxon>Thermomonosporaceae</taxon>
        <taxon>Actinomadura</taxon>
    </lineage>
</organism>
<dbReference type="InterPro" id="IPR036890">
    <property type="entry name" value="HATPase_C_sf"/>
</dbReference>
<proteinExistence type="predicted"/>
<dbReference type="Proteomes" id="UP000295578">
    <property type="component" value="Unassembled WGS sequence"/>
</dbReference>
<gene>
    <name evidence="2" type="ORF">E1293_15610</name>
</gene>
<dbReference type="Pfam" id="PF13581">
    <property type="entry name" value="HATPase_c_2"/>
    <property type="match status" value="1"/>
</dbReference>
<dbReference type="InterPro" id="IPR039248">
    <property type="entry name" value="Ptase_RsbX"/>
</dbReference>
<feature type="domain" description="PPM-type phosphatase" evidence="1">
    <location>
        <begin position="157"/>
        <end position="348"/>
    </location>
</feature>
<dbReference type="InterPro" id="IPR001932">
    <property type="entry name" value="PPM-type_phosphatase-like_dom"/>
</dbReference>
<dbReference type="PANTHER" id="PTHR35801:SF1">
    <property type="entry name" value="PHOSPHOSERINE PHOSPHATASE RSBX"/>
    <property type="match status" value="1"/>
</dbReference>
<dbReference type="EMBL" id="SMKY01000059">
    <property type="protein sequence ID" value="TDD82967.1"/>
    <property type="molecule type" value="Genomic_DNA"/>
</dbReference>
<dbReference type="AlphaFoldDB" id="A0A4V2YVV8"/>
<dbReference type="Gene3D" id="3.30.565.10">
    <property type="entry name" value="Histidine kinase-like ATPase, C-terminal domain"/>
    <property type="match status" value="1"/>
</dbReference>
<evidence type="ECO:0000313" key="3">
    <source>
        <dbReference type="Proteomes" id="UP000295578"/>
    </source>
</evidence>
<comment type="caution">
    <text evidence="2">The sequence shown here is derived from an EMBL/GenBank/DDBJ whole genome shotgun (WGS) entry which is preliminary data.</text>
</comment>
<dbReference type="RefSeq" id="WP_132198117.1">
    <property type="nucleotide sequence ID" value="NZ_SMKY01000059.1"/>
</dbReference>
<evidence type="ECO:0000259" key="1">
    <source>
        <dbReference type="SMART" id="SM00331"/>
    </source>
</evidence>
<dbReference type="InterPro" id="IPR003594">
    <property type="entry name" value="HATPase_dom"/>
</dbReference>
<accession>A0A4V2YVV8</accession>
<evidence type="ECO:0000313" key="2">
    <source>
        <dbReference type="EMBL" id="TDD82967.1"/>
    </source>
</evidence>
<dbReference type="SMART" id="SM00331">
    <property type="entry name" value="PP2C_SIG"/>
    <property type="match status" value="1"/>
</dbReference>
<dbReference type="InterPro" id="IPR036457">
    <property type="entry name" value="PPM-type-like_dom_sf"/>
</dbReference>
<protein>
    <submittedName>
        <fullName evidence="2">Transcriptional regulator</fullName>
    </submittedName>
</protein>
<name>A0A4V2YVV8_9ACTN</name>
<dbReference type="PANTHER" id="PTHR35801">
    <property type="entry name" value="PHOSPHOSERINE PHOSPHATASE RSBX"/>
    <property type="match status" value="1"/>
</dbReference>